<dbReference type="OMA" id="CTDELMA"/>
<feature type="signal peptide" evidence="8">
    <location>
        <begin position="1"/>
        <end position="20"/>
    </location>
</feature>
<dbReference type="HOGENOM" id="CLU_047416_0_0_1"/>
<reference evidence="10" key="3">
    <citation type="submission" date="2025-08" db="UniProtKB">
        <authorList>
            <consortium name="Ensembl"/>
        </authorList>
    </citation>
    <scope>IDENTIFICATION</scope>
</reference>
<feature type="region of interest" description="Disordered" evidence="7">
    <location>
        <begin position="45"/>
        <end position="131"/>
    </location>
</feature>
<dbReference type="GO" id="GO:0050840">
    <property type="term" value="F:extracellular matrix binding"/>
    <property type="evidence" value="ECO:0000318"/>
    <property type="project" value="GO_Central"/>
</dbReference>
<reference evidence="10" key="2">
    <citation type="journal article" date="2008" name="Genome Biol.">
        <title>Improved genome assembly and evidence-based global gene model set for the chordate Ciona intestinalis: new insight into intron and operon populations.</title>
        <authorList>
            <person name="Satou Y."/>
            <person name="Mineta K."/>
            <person name="Ogasawara M."/>
            <person name="Sasakura Y."/>
            <person name="Shoguchi E."/>
            <person name="Ueno K."/>
            <person name="Yamada L."/>
            <person name="Matsumoto J."/>
            <person name="Wasserscheid J."/>
            <person name="Dewar K."/>
            <person name="Wiley G.B."/>
            <person name="Macmil S.L."/>
            <person name="Roe B.A."/>
            <person name="Zeller R.W."/>
            <person name="Hastings K.E."/>
            <person name="Lemaire P."/>
            <person name="Lindquist E."/>
            <person name="Endo T."/>
            <person name="Hotta K."/>
            <person name="Inaba K."/>
        </authorList>
    </citation>
    <scope>NUCLEOTIDE SEQUENCE [LARGE SCALE GENOMIC DNA]</scope>
    <source>
        <strain evidence="10">wild type</strain>
    </source>
</reference>
<evidence type="ECO:0000256" key="1">
    <source>
        <dbReference type="ARBA" id="ARBA00004613"/>
    </source>
</evidence>
<dbReference type="SUPFAM" id="SSF100895">
    <property type="entry name" value="Kazal-type serine protease inhibitors"/>
    <property type="match status" value="1"/>
</dbReference>
<keyword evidence="3 8" id="KW-0732">Signal</keyword>
<evidence type="ECO:0000256" key="8">
    <source>
        <dbReference type="SAM" id="SignalP"/>
    </source>
</evidence>
<evidence type="ECO:0000313" key="10">
    <source>
        <dbReference type="Ensembl" id="ENSCINP00000029279.2"/>
    </source>
</evidence>
<dbReference type="PROSITE" id="PS00018">
    <property type="entry name" value="EF_HAND_1"/>
    <property type="match status" value="1"/>
</dbReference>
<dbReference type="InterPro" id="IPR015369">
    <property type="entry name" value="Follistatin/Osteonectin_EGF"/>
</dbReference>
<evidence type="ECO:0000256" key="7">
    <source>
        <dbReference type="SAM" id="MobiDB-lite"/>
    </source>
</evidence>
<evidence type="ECO:0000256" key="4">
    <source>
        <dbReference type="ARBA" id="ARBA00022837"/>
    </source>
</evidence>
<feature type="chain" id="PRO_5003343173" description="Kazal-like domain-containing protein" evidence="8">
    <location>
        <begin position="21"/>
        <end position="366"/>
    </location>
</feature>
<dbReference type="GO" id="GO:0005509">
    <property type="term" value="F:calcium ion binding"/>
    <property type="evidence" value="ECO:0000318"/>
    <property type="project" value="GO_Central"/>
</dbReference>
<sequence>MKTAVVSVALLFLFCISVTAFNTESQLIDNEVELQRAREEVNRVTPNLRDVNEEEDDLDVDENTDDQEDNSKDDETDDEDAETSDTEEETEETDTAEDTEEGSDVASEEEEEDDDDETEDSPVPDVDVIQTNPCDLFPCKPGKECYLTKTNKPKCRCIVECDSSETDFRVCGTDNNTYTSECELWRTKCIMKQNKAKGVQHLRLDYYGDCKEIQPCGEHELSEYPTRMRSWIKNIYLQMYDEAEDMGGLNEKQRFHGRKLVANRDRLQTYEEHHIDLMSREFQKFYPLYKYPIHWKFGILDVNPTDKYLSKRELEPMRAPLVPLEHCTDTFFSTADANKDHLISLYEWAEALGLQEDDIDSTLTTV</sequence>
<dbReference type="SMART" id="SM00280">
    <property type="entry name" value="KAZAL"/>
    <property type="match status" value="1"/>
</dbReference>
<dbReference type="GO" id="GO:0005615">
    <property type="term" value="C:extracellular space"/>
    <property type="evidence" value="ECO:0000318"/>
    <property type="project" value="GO_Central"/>
</dbReference>
<dbReference type="GO" id="GO:0005518">
    <property type="term" value="F:collagen binding"/>
    <property type="evidence" value="ECO:0000318"/>
    <property type="project" value="GO_Central"/>
</dbReference>
<dbReference type="InterPro" id="IPR036058">
    <property type="entry name" value="Kazal_dom_sf"/>
</dbReference>
<dbReference type="GeneTree" id="ENSGT00510000046787"/>
<dbReference type="Gene3D" id="1.10.238.10">
    <property type="entry name" value="EF-hand"/>
    <property type="match status" value="1"/>
</dbReference>
<dbReference type="FunFam" id="3.30.60.30:FF:000190">
    <property type="entry name" value="Osteonectin, SPARC, Uncharacterized protein"/>
    <property type="match status" value="1"/>
</dbReference>
<reference evidence="11" key="1">
    <citation type="journal article" date="2002" name="Science">
        <title>The draft genome of Ciona intestinalis: insights into chordate and vertebrate origins.</title>
        <authorList>
            <person name="Dehal P."/>
            <person name="Satou Y."/>
            <person name="Campbell R.K."/>
            <person name="Chapman J."/>
            <person name="Degnan B."/>
            <person name="De Tomaso A."/>
            <person name="Davidson B."/>
            <person name="Di Gregorio A."/>
            <person name="Gelpke M."/>
            <person name="Goodstein D.M."/>
            <person name="Harafuji N."/>
            <person name="Hastings K.E."/>
            <person name="Ho I."/>
            <person name="Hotta K."/>
            <person name="Huang W."/>
            <person name="Kawashima T."/>
            <person name="Lemaire P."/>
            <person name="Martinez D."/>
            <person name="Meinertzhagen I.A."/>
            <person name="Necula S."/>
            <person name="Nonaka M."/>
            <person name="Putnam N."/>
            <person name="Rash S."/>
            <person name="Saiga H."/>
            <person name="Satake M."/>
            <person name="Terry A."/>
            <person name="Yamada L."/>
            <person name="Wang H.G."/>
            <person name="Awazu S."/>
            <person name="Azumi K."/>
            <person name="Boore J."/>
            <person name="Branno M."/>
            <person name="Chin-Bow S."/>
            <person name="DeSantis R."/>
            <person name="Doyle S."/>
            <person name="Francino P."/>
            <person name="Keys D.N."/>
            <person name="Haga S."/>
            <person name="Hayashi H."/>
            <person name="Hino K."/>
            <person name="Imai K.S."/>
            <person name="Inaba K."/>
            <person name="Kano S."/>
            <person name="Kobayashi K."/>
            <person name="Kobayashi M."/>
            <person name="Lee B.I."/>
            <person name="Makabe K.W."/>
            <person name="Manohar C."/>
            <person name="Matassi G."/>
            <person name="Medina M."/>
            <person name="Mochizuki Y."/>
            <person name="Mount S."/>
            <person name="Morishita T."/>
            <person name="Miura S."/>
            <person name="Nakayama A."/>
            <person name="Nishizaka S."/>
            <person name="Nomoto H."/>
            <person name="Ohta F."/>
            <person name="Oishi K."/>
            <person name="Rigoutsos I."/>
            <person name="Sano M."/>
            <person name="Sasaki A."/>
            <person name="Sasakura Y."/>
            <person name="Shoguchi E."/>
            <person name="Shin-i T."/>
            <person name="Spagnuolo A."/>
            <person name="Stainier D."/>
            <person name="Suzuki M.M."/>
            <person name="Tassy O."/>
            <person name="Takatori N."/>
            <person name="Tokuoka M."/>
            <person name="Yagi K."/>
            <person name="Yoshizaki F."/>
            <person name="Wada S."/>
            <person name="Zhang C."/>
            <person name="Hyatt P.D."/>
            <person name="Larimer F."/>
            <person name="Detter C."/>
            <person name="Doggett N."/>
            <person name="Glavina T."/>
            <person name="Hawkins T."/>
            <person name="Richardson P."/>
            <person name="Lucas S."/>
            <person name="Kohara Y."/>
            <person name="Levine M."/>
            <person name="Satoh N."/>
            <person name="Rokhsar D.S."/>
        </authorList>
    </citation>
    <scope>NUCLEOTIDE SEQUENCE [LARGE SCALE GENOMIC DNA]</scope>
</reference>
<dbReference type="CDD" id="cd01328">
    <property type="entry name" value="FSL_SPARC"/>
    <property type="match status" value="1"/>
</dbReference>
<dbReference type="Ensembl" id="ENSCINT00000029525.2">
    <property type="protein sequence ID" value="ENSCINP00000029279.2"/>
    <property type="gene ID" value="ENSCING00000017193.2"/>
</dbReference>
<dbReference type="InterPro" id="IPR018247">
    <property type="entry name" value="EF_Hand_1_Ca_BS"/>
</dbReference>
<feature type="domain" description="Kazal-like" evidence="9">
    <location>
        <begin position="149"/>
        <end position="212"/>
    </location>
</feature>
<dbReference type="Pfam" id="PF09289">
    <property type="entry name" value="FOLN"/>
    <property type="match status" value="1"/>
</dbReference>
<organism evidence="10 11">
    <name type="scientific">Ciona intestinalis</name>
    <name type="common">Transparent sea squirt</name>
    <name type="synonym">Ascidia intestinalis</name>
    <dbReference type="NCBI Taxonomy" id="7719"/>
    <lineage>
        <taxon>Eukaryota</taxon>
        <taxon>Metazoa</taxon>
        <taxon>Chordata</taxon>
        <taxon>Tunicata</taxon>
        <taxon>Ascidiacea</taxon>
        <taxon>Phlebobranchia</taxon>
        <taxon>Cionidae</taxon>
        <taxon>Ciona</taxon>
    </lineage>
</organism>
<dbReference type="Pfam" id="PF07648">
    <property type="entry name" value="Kazal_2"/>
    <property type="match status" value="1"/>
</dbReference>
<dbReference type="FunCoup" id="F6T3M2">
    <property type="interactions" value="7"/>
</dbReference>
<dbReference type="PROSITE" id="PS51465">
    <property type="entry name" value="KAZAL_2"/>
    <property type="match status" value="1"/>
</dbReference>
<dbReference type="AlphaFoldDB" id="F6T3M2"/>
<dbReference type="SUPFAM" id="SSF47473">
    <property type="entry name" value="EF-hand"/>
    <property type="match status" value="1"/>
</dbReference>
<dbReference type="InterPro" id="IPR002350">
    <property type="entry name" value="Kazal_dom"/>
</dbReference>
<accession>F6T3M2</accession>
<keyword evidence="4" id="KW-0106">Calcium</keyword>
<dbReference type="PANTHER" id="PTHR13866">
    <property type="entry name" value="SPARC OSTEONECTIN"/>
    <property type="match status" value="1"/>
</dbReference>
<evidence type="ECO:0000256" key="5">
    <source>
        <dbReference type="ARBA" id="ARBA00023157"/>
    </source>
</evidence>
<dbReference type="Pfam" id="PF10591">
    <property type="entry name" value="SPARC_Ca_bdg"/>
    <property type="match status" value="1"/>
</dbReference>
<evidence type="ECO:0000259" key="9">
    <source>
        <dbReference type="PROSITE" id="PS51465"/>
    </source>
</evidence>
<keyword evidence="2" id="KW-0964">Secreted</keyword>
<dbReference type="CDD" id="cd16231">
    <property type="entry name" value="EFh_SPARC_like"/>
    <property type="match status" value="1"/>
</dbReference>
<evidence type="ECO:0000256" key="3">
    <source>
        <dbReference type="ARBA" id="ARBA00022729"/>
    </source>
</evidence>
<dbReference type="EMBL" id="EAAA01001219">
    <property type="status" value="NOT_ANNOTATED_CDS"/>
    <property type="molecule type" value="Genomic_DNA"/>
</dbReference>
<dbReference type="PANTHER" id="PTHR13866:SF14">
    <property type="entry name" value="BM-40"/>
    <property type="match status" value="1"/>
</dbReference>
<proteinExistence type="predicted"/>
<dbReference type="Gene3D" id="3.30.60.30">
    <property type="match status" value="1"/>
</dbReference>
<comment type="subcellular location">
    <subcellularLocation>
        <location evidence="1">Secreted</location>
    </subcellularLocation>
</comment>
<dbReference type="InterPro" id="IPR011992">
    <property type="entry name" value="EF-hand-dom_pair"/>
</dbReference>
<dbReference type="InParanoid" id="F6T3M2"/>
<dbReference type="Proteomes" id="UP000008144">
    <property type="component" value="Chromosome 14"/>
</dbReference>
<keyword evidence="6" id="KW-0325">Glycoprotein</keyword>
<protein>
    <recommendedName>
        <fullName evidence="9">Kazal-like domain-containing protein</fullName>
    </recommendedName>
</protein>
<reference evidence="10" key="4">
    <citation type="submission" date="2025-09" db="UniProtKB">
        <authorList>
            <consortium name="Ensembl"/>
        </authorList>
    </citation>
    <scope>IDENTIFICATION</scope>
</reference>
<keyword evidence="5" id="KW-1015">Disulfide bond</keyword>
<dbReference type="InterPro" id="IPR019577">
    <property type="entry name" value="SPARC/Testican_Ca-bd-dom"/>
</dbReference>
<evidence type="ECO:0000256" key="6">
    <source>
        <dbReference type="ARBA" id="ARBA00023180"/>
    </source>
</evidence>
<keyword evidence="11" id="KW-1185">Reference proteome</keyword>
<feature type="compositionally biased region" description="Acidic residues" evidence="7">
    <location>
        <begin position="52"/>
        <end position="122"/>
    </location>
</feature>
<evidence type="ECO:0000256" key="2">
    <source>
        <dbReference type="ARBA" id="ARBA00022525"/>
    </source>
</evidence>
<evidence type="ECO:0000313" key="11">
    <source>
        <dbReference type="Proteomes" id="UP000008144"/>
    </source>
</evidence>
<dbReference type="InterPro" id="IPR037641">
    <property type="entry name" value="SPARC_FS"/>
</dbReference>
<name>F6T3M2_CIOIN</name>
<dbReference type="STRING" id="7719.ENSCINP00000029279"/>